<evidence type="ECO:0000256" key="1">
    <source>
        <dbReference type="SAM" id="MobiDB-lite"/>
    </source>
</evidence>
<accession>A0ABN7UTQ7</accession>
<dbReference type="EMBL" id="CAJVQB010005945">
    <property type="protein sequence ID" value="CAG8673667.1"/>
    <property type="molecule type" value="Genomic_DNA"/>
</dbReference>
<reference evidence="2 3" key="1">
    <citation type="submission" date="2021-06" db="EMBL/GenBank/DDBJ databases">
        <authorList>
            <person name="Kallberg Y."/>
            <person name="Tangrot J."/>
            <person name="Rosling A."/>
        </authorList>
    </citation>
    <scope>NUCLEOTIDE SEQUENCE [LARGE SCALE GENOMIC DNA]</scope>
    <source>
        <strain evidence="2 3">120-4 pot B 10/14</strain>
    </source>
</reference>
<evidence type="ECO:0000313" key="2">
    <source>
        <dbReference type="EMBL" id="CAG8673667.1"/>
    </source>
</evidence>
<sequence length="45" mass="5181">MDDIYDEVPANDAKSTNIGDTNNKEKTLELATSTMKKKHQYKQHQ</sequence>
<evidence type="ECO:0000313" key="3">
    <source>
        <dbReference type="Proteomes" id="UP000789901"/>
    </source>
</evidence>
<keyword evidence="3" id="KW-1185">Reference proteome</keyword>
<proteinExistence type="predicted"/>
<feature type="compositionally biased region" description="Basic residues" evidence="1">
    <location>
        <begin position="35"/>
        <end position="45"/>
    </location>
</feature>
<name>A0ABN7UTQ7_GIGMA</name>
<dbReference type="Proteomes" id="UP000789901">
    <property type="component" value="Unassembled WGS sequence"/>
</dbReference>
<protein>
    <submittedName>
        <fullName evidence="2">8649_t:CDS:1</fullName>
    </submittedName>
</protein>
<comment type="caution">
    <text evidence="2">The sequence shown here is derived from an EMBL/GenBank/DDBJ whole genome shotgun (WGS) entry which is preliminary data.</text>
</comment>
<gene>
    <name evidence="2" type="ORF">GMARGA_LOCUS10569</name>
</gene>
<organism evidence="2 3">
    <name type="scientific">Gigaspora margarita</name>
    <dbReference type="NCBI Taxonomy" id="4874"/>
    <lineage>
        <taxon>Eukaryota</taxon>
        <taxon>Fungi</taxon>
        <taxon>Fungi incertae sedis</taxon>
        <taxon>Mucoromycota</taxon>
        <taxon>Glomeromycotina</taxon>
        <taxon>Glomeromycetes</taxon>
        <taxon>Diversisporales</taxon>
        <taxon>Gigasporaceae</taxon>
        <taxon>Gigaspora</taxon>
    </lineage>
</organism>
<feature type="region of interest" description="Disordered" evidence="1">
    <location>
        <begin position="1"/>
        <end position="45"/>
    </location>
</feature>